<keyword evidence="5" id="KW-0486">Methionine biosynthesis</keyword>
<keyword evidence="8" id="KW-1185">Reference proteome</keyword>
<dbReference type="Pfam" id="PF01048">
    <property type="entry name" value="PNP_UDP_1"/>
    <property type="match status" value="1"/>
</dbReference>
<accession>A0AAE3DHY6</accession>
<comment type="caution">
    <text evidence="7">The sequence shown here is derived from an EMBL/GenBank/DDBJ whole genome shotgun (WGS) entry which is preliminary data.</text>
</comment>
<dbReference type="InterPro" id="IPR000845">
    <property type="entry name" value="Nucleoside_phosphorylase_d"/>
</dbReference>
<dbReference type="GO" id="GO:0009164">
    <property type="term" value="P:nucleoside catabolic process"/>
    <property type="evidence" value="ECO:0007669"/>
    <property type="project" value="InterPro"/>
</dbReference>
<reference evidence="7" key="1">
    <citation type="submission" date="2021-10" db="EMBL/GenBank/DDBJ databases">
        <title>Anaerobic single-cell dispensing facilitates the cultivation of human gut bacteria.</title>
        <authorList>
            <person name="Afrizal A."/>
        </authorList>
    </citation>
    <scope>NUCLEOTIDE SEQUENCE</scope>
    <source>
        <strain evidence="7">CLA-AA-H250</strain>
    </source>
</reference>
<dbReference type="PANTHER" id="PTHR46832">
    <property type="entry name" value="5'-METHYLTHIOADENOSINE/S-ADENOSYLHOMOCYSTEINE NUCLEOSIDASE"/>
    <property type="match status" value="1"/>
</dbReference>
<dbReference type="RefSeq" id="WP_308449888.1">
    <property type="nucleotide sequence ID" value="NZ_JAJEQC010000014.1"/>
</dbReference>
<dbReference type="InterPro" id="IPR035994">
    <property type="entry name" value="Nucleoside_phosphorylase_sf"/>
</dbReference>
<organism evidence="7 8">
    <name type="scientific">Hominenteromicrobium mulieris</name>
    <dbReference type="NCBI Taxonomy" id="2885357"/>
    <lineage>
        <taxon>Bacteria</taxon>
        <taxon>Bacillati</taxon>
        <taxon>Bacillota</taxon>
        <taxon>Clostridia</taxon>
        <taxon>Eubacteriales</taxon>
        <taxon>Oscillospiraceae</taxon>
        <taxon>Hominenteromicrobium</taxon>
    </lineage>
</organism>
<evidence type="ECO:0000256" key="1">
    <source>
        <dbReference type="ARBA" id="ARBA00004945"/>
    </source>
</evidence>
<dbReference type="Gene3D" id="3.40.50.1580">
    <property type="entry name" value="Nucleoside phosphorylase domain"/>
    <property type="match status" value="1"/>
</dbReference>
<keyword evidence="7" id="KW-0326">Glycosidase</keyword>
<evidence type="ECO:0000313" key="7">
    <source>
        <dbReference type="EMBL" id="MCC2137735.1"/>
    </source>
</evidence>
<dbReference type="InterPro" id="IPR010049">
    <property type="entry name" value="MTA_SAH_Nsdase"/>
</dbReference>
<evidence type="ECO:0000259" key="6">
    <source>
        <dbReference type="Pfam" id="PF01048"/>
    </source>
</evidence>
<dbReference type="AlphaFoldDB" id="A0AAE3DHY6"/>
<dbReference type="NCBIfam" id="TIGR01704">
    <property type="entry name" value="MTA_SAH-Nsdase"/>
    <property type="match status" value="1"/>
</dbReference>
<keyword evidence="3" id="KW-0028">Amino-acid biosynthesis</keyword>
<dbReference type="CDD" id="cd09008">
    <property type="entry name" value="MTAN"/>
    <property type="match status" value="1"/>
</dbReference>
<evidence type="ECO:0000313" key="8">
    <source>
        <dbReference type="Proteomes" id="UP001199424"/>
    </source>
</evidence>
<proteinExistence type="predicted"/>
<dbReference type="EMBL" id="JAJEQC010000014">
    <property type="protein sequence ID" value="MCC2137735.1"/>
    <property type="molecule type" value="Genomic_DNA"/>
</dbReference>
<dbReference type="PANTHER" id="PTHR46832:SF1">
    <property type="entry name" value="5'-METHYLTHIOADENOSINE_S-ADENOSYLHOMOCYSTEINE NUCLEOSIDASE"/>
    <property type="match status" value="1"/>
</dbReference>
<comment type="pathway">
    <text evidence="1">Amino-acid biosynthesis; L-methionine biosynthesis via salvage pathway; S-methyl-5-thio-alpha-D-ribose 1-phosphate from S-methyl-5'-thioadenosine (hydrolase route): step 1/2.</text>
</comment>
<dbReference type="EC" id="3.2.2.9" evidence="2"/>
<dbReference type="GO" id="GO:0019509">
    <property type="term" value="P:L-methionine salvage from methylthioadenosine"/>
    <property type="evidence" value="ECO:0007669"/>
    <property type="project" value="InterPro"/>
</dbReference>
<keyword evidence="4 7" id="KW-0378">Hydrolase</keyword>
<feature type="domain" description="Nucleoside phosphorylase" evidence="6">
    <location>
        <begin position="2"/>
        <end position="227"/>
    </location>
</feature>
<sequence length="234" mass="24213">MIGIIGAMEIEVAGITAALTDHKTETLCGVTFHTGKLNGTDVVAAKCGVGKVNAAMCTAAMILSYAPSVVINTGVAGGIGEGVKIGNMVVASHTVQYDYDTTAIGEPKGFVMIGSEGVVQLPTSAKHNAVLEKYAEKIYNGVHTGVIATGDRFVADPAFCLQLKAEFGAISCEMETGAVAQVCAVNKTPFCGLRAISDNANDEGSVDFETFAKSSAEKCIELLKDAVGELNEVQ</sequence>
<gene>
    <name evidence="7" type="ORF">LKD31_12035</name>
</gene>
<evidence type="ECO:0000256" key="4">
    <source>
        <dbReference type="ARBA" id="ARBA00022801"/>
    </source>
</evidence>
<dbReference type="GO" id="GO:0008930">
    <property type="term" value="F:methylthioadenosine nucleosidase activity"/>
    <property type="evidence" value="ECO:0007669"/>
    <property type="project" value="InterPro"/>
</dbReference>
<evidence type="ECO:0000256" key="3">
    <source>
        <dbReference type="ARBA" id="ARBA00022605"/>
    </source>
</evidence>
<dbReference type="GO" id="GO:0005829">
    <property type="term" value="C:cytosol"/>
    <property type="evidence" value="ECO:0007669"/>
    <property type="project" value="TreeGrafter"/>
</dbReference>
<dbReference type="SUPFAM" id="SSF53167">
    <property type="entry name" value="Purine and uridine phosphorylases"/>
    <property type="match status" value="1"/>
</dbReference>
<name>A0AAE3DHY6_9FIRM</name>
<dbReference type="NCBIfam" id="NF004079">
    <property type="entry name" value="PRK05584.1"/>
    <property type="match status" value="1"/>
</dbReference>
<dbReference type="GO" id="GO:0008782">
    <property type="term" value="F:adenosylhomocysteine nucleosidase activity"/>
    <property type="evidence" value="ECO:0007669"/>
    <property type="project" value="UniProtKB-EC"/>
</dbReference>
<dbReference type="Proteomes" id="UP001199424">
    <property type="component" value="Unassembled WGS sequence"/>
</dbReference>
<evidence type="ECO:0000256" key="2">
    <source>
        <dbReference type="ARBA" id="ARBA00011974"/>
    </source>
</evidence>
<dbReference type="GO" id="GO:0019284">
    <property type="term" value="P:L-methionine salvage from S-adenosylmethionine"/>
    <property type="evidence" value="ECO:0007669"/>
    <property type="project" value="TreeGrafter"/>
</dbReference>
<evidence type="ECO:0000256" key="5">
    <source>
        <dbReference type="ARBA" id="ARBA00023167"/>
    </source>
</evidence>
<protein>
    <recommendedName>
        <fullName evidence="2">adenosylhomocysteine nucleosidase</fullName>
        <ecNumber evidence="2">3.2.2.9</ecNumber>
    </recommendedName>
</protein>